<dbReference type="AlphaFoldDB" id="A0A944HBI2"/>
<evidence type="ECO:0000256" key="1">
    <source>
        <dbReference type="SAM" id="MobiDB-lite"/>
    </source>
</evidence>
<comment type="caution">
    <text evidence="2">The sequence shown here is derived from an EMBL/GenBank/DDBJ whole genome shotgun (WGS) entry which is preliminary data.</text>
</comment>
<dbReference type="EMBL" id="JAEKFT010000003">
    <property type="protein sequence ID" value="MBT0960311.1"/>
    <property type="molecule type" value="Genomic_DNA"/>
</dbReference>
<protein>
    <submittedName>
        <fullName evidence="2">Uncharacterized protein</fullName>
    </submittedName>
</protein>
<accession>A0A944HBI2</accession>
<keyword evidence="3" id="KW-1185">Reference proteome</keyword>
<feature type="region of interest" description="Disordered" evidence="1">
    <location>
        <begin position="1"/>
        <end position="43"/>
    </location>
</feature>
<feature type="compositionally biased region" description="Basic and acidic residues" evidence="1">
    <location>
        <begin position="21"/>
        <end position="31"/>
    </location>
</feature>
<name>A0A944HBI2_DENI1</name>
<dbReference type="Proteomes" id="UP000694660">
    <property type="component" value="Unassembled WGS sequence"/>
</dbReference>
<organism evidence="2 3">
    <name type="scientific">Denitromonas iodatirespirans</name>
    <dbReference type="NCBI Taxonomy" id="2795389"/>
    <lineage>
        <taxon>Bacteria</taxon>
        <taxon>Pseudomonadati</taxon>
        <taxon>Pseudomonadota</taxon>
        <taxon>Betaproteobacteria</taxon>
        <taxon>Rhodocyclales</taxon>
        <taxon>Zoogloeaceae</taxon>
        <taxon>Denitromonas</taxon>
    </lineage>
</organism>
<evidence type="ECO:0000313" key="3">
    <source>
        <dbReference type="Proteomes" id="UP000694660"/>
    </source>
</evidence>
<sequence length="85" mass="9028">MQSTPMVEMASTGDACCDPADGDHGQPDKPHPCKPGQECKSSNLHQPVFPPLARPFPVSALVVSALESPVLSRDPTGVWRPPRAV</sequence>
<reference evidence="3" key="1">
    <citation type="journal article" date="2022" name="ISME J.">
        <title>Genetic and phylogenetic analysis of dissimilatory iodate-reducing bacteria identifies potential niches across the world's oceans.</title>
        <authorList>
            <person name="Reyes-Umana V."/>
            <person name="Henning Z."/>
            <person name="Lee K."/>
            <person name="Barnum T.P."/>
            <person name="Coates J.D."/>
        </authorList>
    </citation>
    <scope>NUCLEOTIDE SEQUENCE [LARGE SCALE GENOMIC DNA]</scope>
    <source>
        <strain evidence="3">IR12</strain>
    </source>
</reference>
<dbReference type="RefSeq" id="WP_214360063.1">
    <property type="nucleotide sequence ID" value="NZ_JAEKFT010000003.1"/>
</dbReference>
<proteinExistence type="predicted"/>
<gene>
    <name evidence="2" type="ORF">I8J34_03915</name>
</gene>
<evidence type="ECO:0000313" key="2">
    <source>
        <dbReference type="EMBL" id="MBT0960311.1"/>
    </source>
</evidence>